<protein>
    <submittedName>
        <fullName evidence="6">Uncharacterized protein</fullName>
    </submittedName>
</protein>
<feature type="binding site" evidence="2">
    <location>
        <position position="12"/>
    </location>
    <ligand>
        <name>Zn(2+)</name>
        <dbReference type="ChEBI" id="CHEBI:29105"/>
    </ligand>
</feature>
<dbReference type="Gene3D" id="3.40.1800.20">
    <property type="match status" value="1"/>
</dbReference>
<accession>W8ASR1</accession>
<keyword evidence="1" id="KW-0863">Zinc-finger</keyword>
<organism evidence="6">
    <name type="scientific">Ceratitis capitata</name>
    <name type="common">Mediterranean fruit fly</name>
    <name type="synonym">Tephritis capitata</name>
    <dbReference type="NCBI Taxonomy" id="7213"/>
    <lineage>
        <taxon>Eukaryota</taxon>
        <taxon>Metazoa</taxon>
        <taxon>Ecdysozoa</taxon>
        <taxon>Arthropoda</taxon>
        <taxon>Hexapoda</taxon>
        <taxon>Insecta</taxon>
        <taxon>Pterygota</taxon>
        <taxon>Neoptera</taxon>
        <taxon>Endopterygota</taxon>
        <taxon>Diptera</taxon>
        <taxon>Brachycera</taxon>
        <taxon>Muscomorpha</taxon>
        <taxon>Tephritoidea</taxon>
        <taxon>Tephritidae</taxon>
        <taxon>Ceratitis</taxon>
        <taxon>Ceratitis</taxon>
    </lineage>
</organism>
<name>W8ASR1_CERCA</name>
<feature type="binding site" evidence="2">
    <location>
        <position position="9"/>
    </location>
    <ligand>
        <name>Zn(2+)</name>
        <dbReference type="ChEBI" id="CHEBI:29105"/>
    </ligand>
</feature>
<dbReference type="PROSITE" id="PS50157">
    <property type="entry name" value="ZINC_FINGER_C2H2_2"/>
    <property type="match status" value="1"/>
</dbReference>
<keyword evidence="2" id="KW-0862">Zinc</keyword>
<dbReference type="EMBL" id="GAMC01017338">
    <property type="protein sequence ID" value="JAB89217.1"/>
    <property type="molecule type" value="mRNA"/>
</dbReference>
<evidence type="ECO:0000313" key="6">
    <source>
        <dbReference type="EMBL" id="JAB89217.1"/>
    </source>
</evidence>
<feature type="binding site" evidence="2">
    <location>
        <position position="57"/>
    </location>
    <ligand>
        <name>Zn(2+)</name>
        <dbReference type="ChEBI" id="CHEBI:29105"/>
    </ligand>
</feature>
<dbReference type="GO" id="GO:0005634">
    <property type="term" value="C:nucleus"/>
    <property type="evidence" value="ECO:0007669"/>
    <property type="project" value="InterPro"/>
</dbReference>
<feature type="region of interest" description="Disordered" evidence="3">
    <location>
        <begin position="185"/>
        <end position="207"/>
    </location>
</feature>
<dbReference type="EMBL" id="GAMC01017342">
    <property type="protein sequence ID" value="JAB89213.1"/>
    <property type="molecule type" value="mRNA"/>
</dbReference>
<dbReference type="SUPFAM" id="SSF57716">
    <property type="entry name" value="Glucocorticoid receptor-like (DNA-binding domain)"/>
    <property type="match status" value="1"/>
</dbReference>
<proteinExistence type="evidence at transcript level"/>
<keyword evidence="2" id="KW-0479">Metal-binding</keyword>
<reference evidence="6" key="2">
    <citation type="journal article" date="2014" name="BMC Genomics">
        <title>A genomic perspective to assessing quality of mass-reared SIT flies used in Mediterranean fruit fly (Ceratitis capitata) eradication in California.</title>
        <authorList>
            <person name="Calla B."/>
            <person name="Hall B."/>
            <person name="Hou S."/>
            <person name="Geib S.M."/>
        </authorList>
    </citation>
    <scope>NUCLEOTIDE SEQUENCE</scope>
</reference>
<dbReference type="SMART" id="SM00868">
    <property type="entry name" value="zf-AD"/>
    <property type="match status" value="1"/>
</dbReference>
<evidence type="ECO:0000256" key="2">
    <source>
        <dbReference type="PROSITE-ProRule" id="PRU01263"/>
    </source>
</evidence>
<dbReference type="PROSITE" id="PS51915">
    <property type="entry name" value="ZAD"/>
    <property type="match status" value="1"/>
</dbReference>
<dbReference type="InterPro" id="IPR013087">
    <property type="entry name" value="Znf_C2H2_type"/>
</dbReference>
<evidence type="ECO:0000259" key="4">
    <source>
        <dbReference type="PROSITE" id="PS50157"/>
    </source>
</evidence>
<reference evidence="6" key="1">
    <citation type="submission" date="2013-07" db="EMBL/GenBank/DDBJ databases">
        <authorList>
            <person name="Geib S."/>
        </authorList>
    </citation>
    <scope>NUCLEOTIDE SEQUENCE</scope>
</reference>
<sequence>MEANNVQLCRICISTNVGCTQMISIFGEDSLWQKITTLADVKIEKGDTLPQQVCVTCAKNAISACLFKKKCEDADNFFRQQLLIQKFESRTSAGSNASTTQPEVDSTDQVPEVAAMECYGGSDGEEQHDQQHISGSGHPNGVMIEEDDGEIKFPYAKQPFDFHSIRLMHEYMQQQLSKINGSHKNGVGGGADNCGANSDAGAEDDEEDPLPLMPEVELLTPADEVTTGGNNNTPGYGGSLEQSGLRGYQCPDCFQIFEMKQILKAHMQVCMARRVPYTSARIVKKHTFISVSWRNICDADGASRSDGIKHDRCSAPIAMCSSPLDIIWAGISARVAHRRRLKCPCSSF</sequence>
<evidence type="ECO:0000256" key="1">
    <source>
        <dbReference type="PROSITE-ProRule" id="PRU00042"/>
    </source>
</evidence>
<feature type="domain" description="C2H2-type" evidence="4">
    <location>
        <begin position="248"/>
        <end position="276"/>
    </location>
</feature>
<feature type="domain" description="ZAD" evidence="5">
    <location>
        <begin position="7"/>
        <end position="81"/>
    </location>
</feature>
<dbReference type="OrthoDB" id="6105938at2759"/>
<evidence type="ECO:0000256" key="3">
    <source>
        <dbReference type="SAM" id="MobiDB-lite"/>
    </source>
</evidence>
<dbReference type="Pfam" id="PF07776">
    <property type="entry name" value="zf-AD"/>
    <property type="match status" value="1"/>
</dbReference>
<dbReference type="AlphaFoldDB" id="W8ASR1"/>
<dbReference type="GO" id="GO:0008270">
    <property type="term" value="F:zinc ion binding"/>
    <property type="evidence" value="ECO:0007669"/>
    <property type="project" value="UniProtKB-UniRule"/>
</dbReference>
<feature type="binding site" evidence="2">
    <location>
        <position position="54"/>
    </location>
    <ligand>
        <name>Zn(2+)</name>
        <dbReference type="ChEBI" id="CHEBI:29105"/>
    </ligand>
</feature>
<evidence type="ECO:0000259" key="5">
    <source>
        <dbReference type="PROSITE" id="PS51915"/>
    </source>
</evidence>
<dbReference type="InterPro" id="IPR012934">
    <property type="entry name" value="Znf_AD"/>
</dbReference>